<evidence type="ECO:0000256" key="9">
    <source>
        <dbReference type="SAM" id="Phobius"/>
    </source>
</evidence>
<comment type="caution">
    <text evidence="11">The sequence shown here is derived from an EMBL/GenBank/DDBJ whole genome shotgun (WGS) entry which is preliminary data.</text>
</comment>
<sequence>MSSNDGTREFGNADLSRSLAECTGHAESGDANPPVSSSGEEVPQLTNYHGRNSAAGPIPVNGGVQESSSPRYHVSSSLSRRGPLWPQTFEQQMEIYGRSPSGRLNRQDSLRERLLESSSLKESAEDRSPQSPIYEGDKKSFGTDEAVIAKEYELKDLIVEEKSSFLQACLNGTNVLAGVGILSTPYALSQGGWLSLGFLLLFAVICLYTGILLRKCLDTHPSVVTYPDIGQAAFGRKGRLLVSVMLYFELYCVTVEFLIMEGDNLANIFPFADFTVGGFVVTAHQFYVVLSALCFMPTVWLRDLSLLSYISAGGVIACWAIVSVIGYVGVFEGVGFSHTGTLINFSGLPVAVGISAFCFCGHAVFPNIYRSMKNRDQFTKVLIVCFTFVTILYGGIAVLGYTMFGEDLESQVTLNLPRSLISSRVAIWIILVNPFAKFALTITPLAVALEEFLPWNPTSKEFLLGSMCIRSLLVFSTVIVALAIPFFGLMMAFIGSCLSITVAVILPCLCYLRIYGRGVSFAEVSVLITVVFVGVITGFVGTYSAIRGMIGNDGR</sequence>
<evidence type="ECO:0000256" key="7">
    <source>
        <dbReference type="ARBA" id="ARBA00049662"/>
    </source>
</evidence>
<feature type="transmembrane region" description="Helical" evidence="9">
    <location>
        <begin position="425"/>
        <end position="449"/>
    </location>
</feature>
<dbReference type="InterPro" id="IPR013057">
    <property type="entry name" value="AA_transpt_TM"/>
</dbReference>
<evidence type="ECO:0000256" key="1">
    <source>
        <dbReference type="ARBA" id="ARBA00004141"/>
    </source>
</evidence>
<feature type="transmembrane region" description="Helical" evidence="9">
    <location>
        <begin position="306"/>
        <end position="328"/>
    </location>
</feature>
<evidence type="ECO:0000256" key="8">
    <source>
        <dbReference type="SAM" id="MobiDB-lite"/>
    </source>
</evidence>
<dbReference type="EMBL" id="JBHFFA010000003">
    <property type="protein sequence ID" value="KAL2633117.1"/>
    <property type="molecule type" value="Genomic_DNA"/>
</dbReference>
<feature type="transmembrane region" description="Helical" evidence="9">
    <location>
        <begin position="193"/>
        <end position="213"/>
    </location>
</feature>
<keyword evidence="3 9" id="KW-0812">Transmembrane</keyword>
<dbReference type="PANTHER" id="PTHR48017">
    <property type="entry name" value="OS05G0424000 PROTEIN-RELATED"/>
    <property type="match status" value="1"/>
</dbReference>
<proteinExistence type="inferred from homology"/>
<dbReference type="Proteomes" id="UP001605036">
    <property type="component" value="Unassembled WGS sequence"/>
</dbReference>
<feature type="domain" description="Amino acid transporter transmembrane" evidence="10">
    <location>
        <begin position="162"/>
        <end position="546"/>
    </location>
</feature>
<feature type="region of interest" description="Disordered" evidence="8">
    <location>
        <begin position="115"/>
        <end position="138"/>
    </location>
</feature>
<accession>A0ABD1YTT9</accession>
<dbReference type="GO" id="GO:0016020">
    <property type="term" value="C:membrane"/>
    <property type="evidence" value="ECO:0007669"/>
    <property type="project" value="UniProtKB-SubCell"/>
</dbReference>
<evidence type="ECO:0000256" key="6">
    <source>
        <dbReference type="ARBA" id="ARBA00023136"/>
    </source>
</evidence>
<keyword evidence="12" id="KW-1185">Reference proteome</keyword>
<reference evidence="11 12" key="1">
    <citation type="submission" date="2024-09" db="EMBL/GenBank/DDBJ databases">
        <title>Chromosome-scale assembly of Riccia fluitans.</title>
        <authorList>
            <person name="Paukszto L."/>
            <person name="Sawicki J."/>
            <person name="Karawczyk K."/>
            <person name="Piernik-Szablinska J."/>
            <person name="Szczecinska M."/>
            <person name="Mazdziarz M."/>
        </authorList>
    </citation>
    <scope>NUCLEOTIDE SEQUENCE [LARGE SCALE GENOMIC DNA]</scope>
    <source>
        <strain evidence="11">Rf_01</strain>
        <tissue evidence="11">Aerial parts of the thallus</tissue>
    </source>
</reference>
<feature type="compositionally biased region" description="Polar residues" evidence="8">
    <location>
        <begin position="64"/>
        <end position="79"/>
    </location>
</feature>
<comment type="similarity">
    <text evidence="7">Belongs to the amino acid/polyamine transporter 2 family. Amino acid/auxin permease (AAAP) (TC 2.A.18.5) subfamily.</text>
</comment>
<comment type="subcellular location">
    <subcellularLocation>
        <location evidence="1">Membrane</location>
        <topology evidence="1">Multi-pass membrane protein</topology>
    </subcellularLocation>
</comment>
<protein>
    <recommendedName>
        <fullName evidence="10">Amino acid transporter transmembrane domain-containing protein</fullName>
    </recommendedName>
</protein>
<evidence type="ECO:0000313" key="11">
    <source>
        <dbReference type="EMBL" id="KAL2633117.1"/>
    </source>
</evidence>
<evidence type="ECO:0000313" key="12">
    <source>
        <dbReference type="Proteomes" id="UP001605036"/>
    </source>
</evidence>
<gene>
    <name evidence="11" type="ORF">R1flu_004596</name>
</gene>
<keyword evidence="5 9" id="KW-1133">Transmembrane helix</keyword>
<feature type="region of interest" description="Disordered" evidence="8">
    <location>
        <begin position="1"/>
        <end position="84"/>
    </location>
</feature>
<dbReference type="GO" id="GO:0006865">
    <property type="term" value="P:amino acid transport"/>
    <property type="evidence" value="ECO:0007669"/>
    <property type="project" value="UniProtKB-KW"/>
</dbReference>
<feature type="transmembrane region" description="Helical" evidence="9">
    <location>
        <begin position="524"/>
        <end position="546"/>
    </location>
</feature>
<keyword evidence="6 9" id="KW-0472">Membrane</keyword>
<evidence type="ECO:0000256" key="2">
    <source>
        <dbReference type="ARBA" id="ARBA00022448"/>
    </source>
</evidence>
<feature type="compositionally biased region" description="Polar residues" evidence="8">
    <location>
        <begin position="34"/>
        <end position="50"/>
    </location>
</feature>
<dbReference type="AlphaFoldDB" id="A0ABD1YTT9"/>
<feature type="transmembrane region" description="Helical" evidence="9">
    <location>
        <begin position="240"/>
        <end position="259"/>
    </location>
</feature>
<keyword evidence="2" id="KW-0813">Transport</keyword>
<keyword evidence="4" id="KW-0029">Amino-acid transport</keyword>
<evidence type="ECO:0000256" key="5">
    <source>
        <dbReference type="ARBA" id="ARBA00022989"/>
    </source>
</evidence>
<organism evidence="11 12">
    <name type="scientific">Riccia fluitans</name>
    <dbReference type="NCBI Taxonomy" id="41844"/>
    <lineage>
        <taxon>Eukaryota</taxon>
        <taxon>Viridiplantae</taxon>
        <taxon>Streptophyta</taxon>
        <taxon>Embryophyta</taxon>
        <taxon>Marchantiophyta</taxon>
        <taxon>Marchantiopsida</taxon>
        <taxon>Marchantiidae</taxon>
        <taxon>Marchantiales</taxon>
        <taxon>Ricciaceae</taxon>
        <taxon>Riccia</taxon>
    </lineage>
</organism>
<dbReference type="Pfam" id="PF01490">
    <property type="entry name" value="Aa_trans"/>
    <property type="match status" value="1"/>
</dbReference>
<feature type="transmembrane region" description="Helical" evidence="9">
    <location>
        <begin position="490"/>
        <end position="512"/>
    </location>
</feature>
<feature type="transmembrane region" description="Helical" evidence="9">
    <location>
        <begin position="348"/>
        <end position="369"/>
    </location>
</feature>
<evidence type="ECO:0000256" key="3">
    <source>
        <dbReference type="ARBA" id="ARBA00022692"/>
    </source>
</evidence>
<feature type="transmembrane region" description="Helical" evidence="9">
    <location>
        <begin position="461"/>
        <end position="484"/>
    </location>
</feature>
<dbReference type="FunFam" id="1.20.1740.10:FF:000047">
    <property type="entry name" value="Amino acid transporter AVT1A"/>
    <property type="match status" value="1"/>
</dbReference>
<feature type="transmembrane region" description="Helical" evidence="9">
    <location>
        <begin position="381"/>
        <end position="405"/>
    </location>
</feature>
<feature type="transmembrane region" description="Helical" evidence="9">
    <location>
        <begin position="271"/>
        <end position="294"/>
    </location>
</feature>
<evidence type="ECO:0000259" key="10">
    <source>
        <dbReference type="Pfam" id="PF01490"/>
    </source>
</evidence>
<evidence type="ECO:0000256" key="4">
    <source>
        <dbReference type="ARBA" id="ARBA00022970"/>
    </source>
</evidence>
<name>A0ABD1YTT9_9MARC</name>